<dbReference type="RefSeq" id="WP_184263856.1">
    <property type="nucleotide sequence ID" value="NZ_JACIIX010000009.1"/>
</dbReference>
<dbReference type="PANTHER" id="PTHR36926">
    <property type="entry name" value="COLICIN V PRODUCTION PROTEIN"/>
    <property type="match status" value="1"/>
</dbReference>
<dbReference type="GO" id="GO:0009403">
    <property type="term" value="P:toxin biosynthetic process"/>
    <property type="evidence" value="ECO:0007669"/>
    <property type="project" value="InterPro"/>
</dbReference>
<dbReference type="InterPro" id="IPR003825">
    <property type="entry name" value="Colicin-V_CvpA"/>
</dbReference>
<keyword evidence="3 6" id="KW-1133">Transmembrane helix</keyword>
<keyword evidence="4 6" id="KW-0472">Membrane</keyword>
<dbReference type="PANTHER" id="PTHR36926:SF1">
    <property type="entry name" value="COLICIN V PRODUCTION PROTEIN"/>
    <property type="match status" value="1"/>
</dbReference>
<feature type="transmembrane region" description="Helical" evidence="6">
    <location>
        <begin position="106"/>
        <end position="130"/>
    </location>
</feature>
<evidence type="ECO:0000256" key="5">
    <source>
        <dbReference type="SAM" id="MobiDB-lite"/>
    </source>
</evidence>
<reference evidence="7 8" key="1">
    <citation type="submission" date="2020-08" db="EMBL/GenBank/DDBJ databases">
        <title>Genomic Encyclopedia of Type Strains, Phase IV (KMG-IV): sequencing the most valuable type-strain genomes for metagenomic binning, comparative biology and taxonomic classification.</title>
        <authorList>
            <person name="Goeker M."/>
        </authorList>
    </citation>
    <scope>NUCLEOTIDE SEQUENCE [LARGE SCALE GENOMIC DNA]</scope>
    <source>
        <strain evidence="7 8">DSM 11590</strain>
    </source>
</reference>
<feature type="transmembrane region" description="Helical" evidence="6">
    <location>
        <begin position="33"/>
        <end position="53"/>
    </location>
</feature>
<evidence type="ECO:0000256" key="1">
    <source>
        <dbReference type="ARBA" id="ARBA00004141"/>
    </source>
</evidence>
<evidence type="ECO:0000256" key="3">
    <source>
        <dbReference type="ARBA" id="ARBA00022989"/>
    </source>
</evidence>
<dbReference type="EMBL" id="JACIIX010000009">
    <property type="protein sequence ID" value="MBB6211031.1"/>
    <property type="molecule type" value="Genomic_DNA"/>
</dbReference>
<dbReference type="InterPro" id="IPR052719">
    <property type="entry name" value="CvpA-like"/>
</dbReference>
<comment type="caution">
    <text evidence="7">The sequence shown here is derived from an EMBL/GenBank/DDBJ whole genome shotgun (WGS) entry which is preliminary data.</text>
</comment>
<comment type="subcellular location">
    <subcellularLocation>
        <location evidence="1">Membrane</location>
        <topology evidence="1">Multi-pass membrane protein</topology>
    </subcellularLocation>
</comment>
<accession>A0A7W9ZGE2</accession>
<feature type="transmembrane region" description="Helical" evidence="6">
    <location>
        <begin position="6"/>
        <end position="26"/>
    </location>
</feature>
<dbReference type="GO" id="GO:0016020">
    <property type="term" value="C:membrane"/>
    <property type="evidence" value="ECO:0007669"/>
    <property type="project" value="UniProtKB-SubCell"/>
</dbReference>
<evidence type="ECO:0000256" key="6">
    <source>
        <dbReference type="SAM" id="Phobius"/>
    </source>
</evidence>
<feature type="region of interest" description="Disordered" evidence="5">
    <location>
        <begin position="197"/>
        <end position="296"/>
    </location>
</feature>
<proteinExistence type="predicted"/>
<sequence>MNSTSLTVLDLVAIAIVLISAGLAFLRGFVHEVLSIGAWVGAAFAALYGFPVVRPLAREHISMPLAADIAAGVGLFLVALIVLSIVTSAISRQVQSSGLNSLDRSLGFLFGLLRGGVVVALAFIVLSWVFPPASARPDWIMLSRGLPMMERGADILRSLVPSDLLEEENRARSMTQDAQEQAKRAMEAKQLYDRLAQPAPGAPQPQQPVVPASGAGLPQTNVQAAPTPTLIGPNGIGANGQPARPPSTAPSLNGQTLSGPQTGQPQPQTQTQNAQPGTGYTDKDRQGINQIIQKTQ</sequence>
<evidence type="ECO:0000256" key="2">
    <source>
        <dbReference type="ARBA" id="ARBA00022692"/>
    </source>
</evidence>
<dbReference type="AlphaFoldDB" id="A0A7W9ZGE2"/>
<keyword evidence="2 6" id="KW-0812">Transmembrane</keyword>
<feature type="transmembrane region" description="Helical" evidence="6">
    <location>
        <begin position="65"/>
        <end position="86"/>
    </location>
</feature>
<organism evidence="7 8">
    <name type="scientific">Novispirillum itersonii</name>
    <name type="common">Aquaspirillum itersonii</name>
    <dbReference type="NCBI Taxonomy" id="189"/>
    <lineage>
        <taxon>Bacteria</taxon>
        <taxon>Pseudomonadati</taxon>
        <taxon>Pseudomonadota</taxon>
        <taxon>Alphaproteobacteria</taxon>
        <taxon>Rhodospirillales</taxon>
        <taxon>Novispirillaceae</taxon>
        <taxon>Novispirillum</taxon>
    </lineage>
</organism>
<dbReference type="Pfam" id="PF02674">
    <property type="entry name" value="Colicin_V"/>
    <property type="match status" value="1"/>
</dbReference>
<protein>
    <submittedName>
        <fullName evidence="7">Membrane protein required for colicin V production</fullName>
    </submittedName>
</protein>
<evidence type="ECO:0000313" key="8">
    <source>
        <dbReference type="Proteomes" id="UP000544872"/>
    </source>
</evidence>
<feature type="compositionally biased region" description="Low complexity" evidence="5">
    <location>
        <begin position="254"/>
        <end position="279"/>
    </location>
</feature>
<feature type="region of interest" description="Disordered" evidence="5">
    <location>
        <begin position="168"/>
        <end position="187"/>
    </location>
</feature>
<gene>
    <name evidence="7" type="ORF">FHS48_002466</name>
</gene>
<feature type="compositionally biased region" description="Polar residues" evidence="5">
    <location>
        <begin position="287"/>
        <end position="296"/>
    </location>
</feature>
<dbReference type="Proteomes" id="UP000544872">
    <property type="component" value="Unassembled WGS sequence"/>
</dbReference>
<keyword evidence="8" id="KW-1185">Reference proteome</keyword>
<evidence type="ECO:0000256" key="4">
    <source>
        <dbReference type="ARBA" id="ARBA00023136"/>
    </source>
</evidence>
<evidence type="ECO:0000313" key="7">
    <source>
        <dbReference type="EMBL" id="MBB6211031.1"/>
    </source>
</evidence>
<name>A0A7W9ZGE2_NOVIT</name>